<protein>
    <submittedName>
        <fullName evidence="2">2889_t:CDS:1</fullName>
    </submittedName>
</protein>
<proteinExistence type="predicted"/>
<evidence type="ECO:0000313" key="2">
    <source>
        <dbReference type="EMBL" id="CAI2188344.1"/>
    </source>
</evidence>
<dbReference type="EMBL" id="CAMKVN010005148">
    <property type="protein sequence ID" value="CAI2188344.1"/>
    <property type="molecule type" value="Genomic_DNA"/>
</dbReference>
<gene>
    <name evidence="2" type="ORF">FWILDA_LOCUS13531</name>
</gene>
<evidence type="ECO:0000256" key="1">
    <source>
        <dbReference type="SAM" id="MobiDB-lite"/>
    </source>
</evidence>
<organism evidence="2 3">
    <name type="scientific">Funneliformis geosporum</name>
    <dbReference type="NCBI Taxonomy" id="1117311"/>
    <lineage>
        <taxon>Eukaryota</taxon>
        <taxon>Fungi</taxon>
        <taxon>Fungi incertae sedis</taxon>
        <taxon>Mucoromycota</taxon>
        <taxon>Glomeromycotina</taxon>
        <taxon>Glomeromycetes</taxon>
        <taxon>Glomerales</taxon>
        <taxon>Glomeraceae</taxon>
        <taxon>Funneliformis</taxon>
    </lineage>
</organism>
<name>A0A9W4T0S0_9GLOM</name>
<accession>A0A9W4T0S0</accession>
<feature type="region of interest" description="Disordered" evidence="1">
    <location>
        <begin position="1"/>
        <end position="20"/>
    </location>
</feature>
<sequence length="75" mass="8895">SKRARENDDDEGEAYATRDKERKHVKLVMETDEQREKCLSYYHGRRTYLKDIQNTMICDLNTQNQQLQQKSQGSA</sequence>
<dbReference type="Proteomes" id="UP001153678">
    <property type="component" value="Unassembled WGS sequence"/>
</dbReference>
<comment type="caution">
    <text evidence="2">The sequence shown here is derived from an EMBL/GenBank/DDBJ whole genome shotgun (WGS) entry which is preliminary data.</text>
</comment>
<dbReference type="AlphaFoldDB" id="A0A9W4T0S0"/>
<feature type="non-terminal residue" evidence="2">
    <location>
        <position position="1"/>
    </location>
</feature>
<reference evidence="2" key="1">
    <citation type="submission" date="2022-08" db="EMBL/GenBank/DDBJ databases">
        <authorList>
            <person name="Kallberg Y."/>
            <person name="Tangrot J."/>
            <person name="Rosling A."/>
        </authorList>
    </citation>
    <scope>NUCLEOTIDE SEQUENCE</scope>
    <source>
        <strain evidence="2">Wild A</strain>
    </source>
</reference>
<keyword evidence="3" id="KW-1185">Reference proteome</keyword>
<evidence type="ECO:0000313" key="3">
    <source>
        <dbReference type="Proteomes" id="UP001153678"/>
    </source>
</evidence>
<dbReference type="OrthoDB" id="2445009at2759"/>